<evidence type="ECO:0000313" key="1">
    <source>
        <dbReference type="EMBL" id="ASU00746.1"/>
    </source>
</evidence>
<keyword evidence="2" id="KW-1185">Reference proteome</keyword>
<protein>
    <submittedName>
        <fullName evidence="1">Uncharacterized protein</fullName>
    </submittedName>
</protein>
<dbReference type="EMBL" id="MF479730">
    <property type="protein sequence ID" value="ASU00746.1"/>
    <property type="molecule type" value="Genomic_DNA"/>
</dbReference>
<dbReference type="RefSeq" id="YP_009613197.1">
    <property type="nucleotide sequence ID" value="NC_042019.1"/>
</dbReference>
<sequence>MNRSFAGVNRNCSDQFIKVINMSHLQRMKDELSELGVRLNKLNDFINMSDIYKTLDPDEKFLMEQQYIAMDRYYDMLKRRIKRQS</sequence>
<dbReference type="Proteomes" id="UP000221110">
    <property type="component" value="Segment"/>
</dbReference>
<name>A0A223LFR0_9CAUD</name>
<accession>A0A223LFR0</accession>
<dbReference type="GeneID" id="40089567"/>
<dbReference type="Pfam" id="PF21825">
    <property type="entry name" value="crAss001_48"/>
    <property type="match status" value="1"/>
</dbReference>
<evidence type="ECO:0000313" key="2">
    <source>
        <dbReference type="Proteomes" id="UP000221110"/>
    </source>
</evidence>
<reference evidence="1 2" key="1">
    <citation type="submission" date="2017-07" db="EMBL/GenBank/DDBJ databases">
        <title>In vitro design and evaluation of phage cocktails against multidrug-resistant Aeromonas salmonicida.</title>
        <authorList>
            <person name="Chen L."/>
            <person name="Yuan S."/>
            <person name="Ma Y."/>
        </authorList>
    </citation>
    <scope>NUCLEOTIDE SEQUENCE [LARGE SCALE GENOMIC DNA]</scope>
</reference>
<dbReference type="KEGG" id="vg:40089567"/>
<proteinExistence type="predicted"/>
<dbReference type="InterPro" id="IPR054052">
    <property type="entry name" value="Y16Q-like"/>
</dbReference>
<organism evidence="1 2">
    <name type="scientific">Aeromonas phage AS-gz</name>
    <dbReference type="NCBI Taxonomy" id="2026082"/>
    <lineage>
        <taxon>Viruses</taxon>
        <taxon>Duplodnaviria</taxon>
        <taxon>Heunggongvirae</taxon>
        <taxon>Uroviricota</taxon>
        <taxon>Caudoviricetes</taxon>
        <taxon>Pantevenvirales</taxon>
        <taxon>Straboviridae</taxon>
        <taxon>Tulanevirus</taxon>
        <taxon>Tulanevirus asgz</taxon>
    </lineage>
</organism>